<evidence type="ECO:0000313" key="3">
    <source>
        <dbReference type="EMBL" id="SKB72541.1"/>
    </source>
</evidence>
<dbReference type="EMBL" id="FUYZ01000002">
    <property type="protein sequence ID" value="SKB72541.1"/>
    <property type="molecule type" value="Genomic_DNA"/>
</dbReference>
<dbReference type="OrthoDB" id="9808142at2"/>
<dbReference type="InterPro" id="IPR006660">
    <property type="entry name" value="Arsenate_reductase-like"/>
</dbReference>
<protein>
    <submittedName>
        <fullName evidence="3">Arsenate reductase</fullName>
    </submittedName>
</protein>
<sequence length="117" mass="13608">MLEVIYNSNCPKSRAILEYLDEHNIKFQLIDLKTHQLSVLELKNLVKKLNIKPQYFLDRINKWKEKIGAKIEALTDDNIYEILHTTPDLIESPILIKGQVAMLGTPIDNIKFFVENT</sequence>
<dbReference type="Pfam" id="PF03960">
    <property type="entry name" value="ArsC"/>
    <property type="match status" value="1"/>
</dbReference>
<dbReference type="RefSeq" id="WP_144038290.1">
    <property type="nucleotide sequence ID" value="NZ_FUYZ01000002.1"/>
</dbReference>
<dbReference type="PROSITE" id="PS51353">
    <property type="entry name" value="ARSC"/>
    <property type="match status" value="1"/>
</dbReference>
<evidence type="ECO:0000256" key="2">
    <source>
        <dbReference type="PROSITE-ProRule" id="PRU01282"/>
    </source>
</evidence>
<dbReference type="Gene3D" id="3.40.30.10">
    <property type="entry name" value="Glutaredoxin"/>
    <property type="match status" value="1"/>
</dbReference>
<dbReference type="PANTHER" id="PTHR30041">
    <property type="entry name" value="ARSENATE REDUCTASE"/>
    <property type="match status" value="1"/>
</dbReference>
<comment type="similarity">
    <text evidence="1 2">Belongs to the ArsC family.</text>
</comment>
<dbReference type="SUPFAM" id="SSF52833">
    <property type="entry name" value="Thioredoxin-like"/>
    <property type="match status" value="1"/>
</dbReference>
<name>A0A1T5DLQ7_9FLAO</name>
<dbReference type="PANTHER" id="PTHR30041:SF4">
    <property type="entry name" value="ARSENATE REDUCTASE"/>
    <property type="match status" value="1"/>
</dbReference>
<reference evidence="3 4" key="1">
    <citation type="submission" date="2017-02" db="EMBL/GenBank/DDBJ databases">
        <authorList>
            <person name="Peterson S.W."/>
        </authorList>
    </citation>
    <scope>NUCLEOTIDE SEQUENCE [LARGE SCALE GENOMIC DNA]</scope>
    <source>
        <strain evidence="3 4">DSM 22323</strain>
    </source>
</reference>
<organism evidence="3 4">
    <name type="scientific">Soonwooa buanensis</name>
    <dbReference type="NCBI Taxonomy" id="619805"/>
    <lineage>
        <taxon>Bacteria</taxon>
        <taxon>Pseudomonadati</taxon>
        <taxon>Bacteroidota</taxon>
        <taxon>Flavobacteriia</taxon>
        <taxon>Flavobacteriales</taxon>
        <taxon>Weeksellaceae</taxon>
        <taxon>Chryseobacterium group</taxon>
        <taxon>Soonwooa</taxon>
    </lineage>
</organism>
<dbReference type="Proteomes" id="UP000191112">
    <property type="component" value="Unassembled WGS sequence"/>
</dbReference>
<gene>
    <name evidence="3" type="ORF">SAMN05660477_00817</name>
</gene>
<accession>A0A1T5DLQ7</accession>
<evidence type="ECO:0000313" key="4">
    <source>
        <dbReference type="Proteomes" id="UP000191112"/>
    </source>
</evidence>
<dbReference type="AlphaFoldDB" id="A0A1T5DLQ7"/>
<dbReference type="STRING" id="619805.SAMN05660477_00817"/>
<dbReference type="InterPro" id="IPR036249">
    <property type="entry name" value="Thioredoxin-like_sf"/>
</dbReference>
<keyword evidence="4" id="KW-1185">Reference proteome</keyword>
<proteinExistence type="inferred from homology"/>
<evidence type="ECO:0000256" key="1">
    <source>
        <dbReference type="ARBA" id="ARBA00007198"/>
    </source>
</evidence>